<dbReference type="KEGG" id="blen:NCTC4824_02459"/>
<evidence type="ECO:0000256" key="1">
    <source>
        <dbReference type="ARBA" id="ARBA00004761"/>
    </source>
</evidence>
<dbReference type="Pfam" id="PF01081">
    <property type="entry name" value="Aldolase"/>
    <property type="match status" value="1"/>
</dbReference>
<evidence type="ECO:0000256" key="3">
    <source>
        <dbReference type="ARBA" id="ARBA00011233"/>
    </source>
</evidence>
<dbReference type="AlphaFoldDB" id="A0A2X4WM63"/>
<evidence type="ECO:0000313" key="7">
    <source>
        <dbReference type="Proteomes" id="UP000249134"/>
    </source>
</evidence>
<dbReference type="GO" id="GO:0008674">
    <property type="term" value="F:2-dehydro-3-deoxy-6-phosphogalactonate aldolase activity"/>
    <property type="evidence" value="ECO:0007669"/>
    <property type="project" value="UniProtKB-EC"/>
</dbReference>
<dbReference type="PANTHER" id="PTHR30246">
    <property type="entry name" value="2-KETO-3-DEOXY-6-PHOSPHOGLUCONATE ALDOLASE"/>
    <property type="match status" value="1"/>
</dbReference>
<dbReference type="STRING" id="1348624.GCA_001591545_01509"/>
<evidence type="ECO:0000256" key="2">
    <source>
        <dbReference type="ARBA" id="ARBA00006906"/>
    </source>
</evidence>
<dbReference type="Gene3D" id="3.20.20.70">
    <property type="entry name" value="Aldolase class I"/>
    <property type="match status" value="1"/>
</dbReference>
<evidence type="ECO:0000313" key="6">
    <source>
        <dbReference type="EMBL" id="SQI59792.1"/>
    </source>
</evidence>
<accession>A0A2X4WM63</accession>
<dbReference type="EC" id="4.1.2.21" evidence="6"/>
<protein>
    <submittedName>
        <fullName evidence="6">2-dehydro-3-deoxyphosphogluconate aldolase/4-hydroxy-2-oxoglutarate aldolase</fullName>
        <ecNumber evidence="6">4.1.2.21</ecNumber>
        <ecNumber evidence="6">4.1.3.16</ecNumber>
    </submittedName>
</protein>
<name>A0A2X4WM63_LEDLE</name>
<dbReference type="NCBIfam" id="TIGR01182">
    <property type="entry name" value="eda"/>
    <property type="match status" value="1"/>
</dbReference>
<dbReference type="InterPro" id="IPR000887">
    <property type="entry name" value="Aldlse_KDPG_KHG"/>
</dbReference>
<dbReference type="PANTHER" id="PTHR30246:SF1">
    <property type="entry name" value="2-DEHYDRO-3-DEOXY-6-PHOSPHOGALACTONATE ALDOLASE-RELATED"/>
    <property type="match status" value="1"/>
</dbReference>
<gene>
    <name evidence="6" type="primary">dgoA_3</name>
    <name evidence="6" type="ORF">NCTC4824_02459</name>
</gene>
<reference evidence="6 7" key="1">
    <citation type="submission" date="2018-06" db="EMBL/GenBank/DDBJ databases">
        <authorList>
            <consortium name="Pathogen Informatics"/>
            <person name="Doyle S."/>
        </authorList>
    </citation>
    <scope>NUCLEOTIDE SEQUENCE [LARGE SCALE GENOMIC DNA]</scope>
    <source>
        <strain evidence="6 7">NCTC4824</strain>
    </source>
</reference>
<dbReference type="SUPFAM" id="SSF51569">
    <property type="entry name" value="Aldolase"/>
    <property type="match status" value="1"/>
</dbReference>
<proteinExistence type="inferred from homology"/>
<keyword evidence="4 6" id="KW-0456">Lyase</keyword>
<comment type="subunit">
    <text evidence="3">Homotrimer.</text>
</comment>
<dbReference type="GO" id="GO:0008700">
    <property type="term" value="F:(R,S)-4-hydroxy-2-oxoglutarate aldolase activity"/>
    <property type="evidence" value="ECO:0007669"/>
    <property type="project" value="UniProtKB-EC"/>
</dbReference>
<dbReference type="Proteomes" id="UP000249134">
    <property type="component" value="Chromosome 1"/>
</dbReference>
<dbReference type="InterPro" id="IPR013785">
    <property type="entry name" value="Aldolase_TIM"/>
</dbReference>
<comment type="pathway">
    <text evidence="1">Carbohydrate acid metabolism.</text>
</comment>
<dbReference type="EMBL" id="LS483476">
    <property type="protein sequence ID" value="SQI59792.1"/>
    <property type="molecule type" value="Genomic_DNA"/>
</dbReference>
<comment type="similarity">
    <text evidence="2">Belongs to the KHG/KDPG aldolase family.</text>
</comment>
<keyword evidence="7" id="KW-1185">Reference proteome</keyword>
<keyword evidence="5" id="KW-0119">Carbohydrate metabolism</keyword>
<evidence type="ECO:0000256" key="5">
    <source>
        <dbReference type="ARBA" id="ARBA00023277"/>
    </source>
</evidence>
<organism evidence="6 7">
    <name type="scientific">Lederbergia lenta</name>
    <name type="common">Bacillus lentus</name>
    <dbReference type="NCBI Taxonomy" id="1467"/>
    <lineage>
        <taxon>Bacteria</taxon>
        <taxon>Bacillati</taxon>
        <taxon>Bacillota</taxon>
        <taxon>Bacilli</taxon>
        <taxon>Bacillales</taxon>
        <taxon>Bacillaceae</taxon>
        <taxon>Lederbergia</taxon>
    </lineage>
</organism>
<evidence type="ECO:0000256" key="4">
    <source>
        <dbReference type="ARBA" id="ARBA00023239"/>
    </source>
</evidence>
<sequence>MMDTLSAIQDQKLIAIIRNLPPADVLKVSKALRDGGVRIIEITMNSPKALTVIEELTSELGDDIIVGAGTVLDPETARAAILAGAKFILSPTVNLETIKCTKRYGALSIPGAFTPTEILTAFEHGADIVKVFPASLGSDYIKDILGPLSQIPLLPTGGVNLGNIQSFIRAGAIGCGIGGSLVNSEEPVTEKYLAGLTDKAEQFISVVRNL</sequence>
<dbReference type="EC" id="4.1.3.16" evidence="6"/>
<dbReference type="CDD" id="cd00452">
    <property type="entry name" value="KDPG_aldolase"/>
    <property type="match status" value="1"/>
</dbReference>